<accession>A0A7S3V8V1</accession>
<reference evidence="4" key="1">
    <citation type="submission" date="2021-01" db="EMBL/GenBank/DDBJ databases">
        <authorList>
            <person name="Corre E."/>
            <person name="Pelletier E."/>
            <person name="Niang G."/>
            <person name="Scheremetjew M."/>
            <person name="Finn R."/>
            <person name="Kale V."/>
            <person name="Holt S."/>
            <person name="Cochrane G."/>
            <person name="Meng A."/>
            <person name="Brown T."/>
            <person name="Cohen L."/>
        </authorList>
    </citation>
    <scope>NUCLEOTIDE SEQUENCE</scope>
    <source>
        <strain evidence="4">MM31A-1</strain>
    </source>
</reference>
<feature type="chain" id="PRO_5030588981" evidence="3">
    <location>
        <begin position="25"/>
        <end position="1656"/>
    </location>
</feature>
<feature type="compositionally biased region" description="Basic and acidic residues" evidence="2">
    <location>
        <begin position="657"/>
        <end position="709"/>
    </location>
</feature>
<proteinExistence type="predicted"/>
<dbReference type="PANTHER" id="PTHR45615">
    <property type="entry name" value="MYOSIN HEAVY CHAIN, NON-MUSCLE"/>
    <property type="match status" value="1"/>
</dbReference>
<evidence type="ECO:0000313" key="4">
    <source>
        <dbReference type="EMBL" id="CAE0464219.1"/>
    </source>
</evidence>
<feature type="region of interest" description="Disordered" evidence="2">
    <location>
        <begin position="572"/>
        <end position="724"/>
    </location>
</feature>
<gene>
    <name evidence="4" type="ORF">CDEB00056_LOCUS9060</name>
</gene>
<keyword evidence="1" id="KW-0175">Coiled coil</keyword>
<feature type="coiled-coil region" evidence="1">
    <location>
        <begin position="1355"/>
        <end position="1382"/>
    </location>
</feature>
<feature type="region of interest" description="Disordered" evidence="2">
    <location>
        <begin position="161"/>
        <end position="206"/>
    </location>
</feature>
<evidence type="ECO:0000256" key="3">
    <source>
        <dbReference type="SAM" id="SignalP"/>
    </source>
</evidence>
<feature type="region of interest" description="Disordered" evidence="2">
    <location>
        <begin position="827"/>
        <end position="900"/>
    </location>
</feature>
<feature type="region of interest" description="Disordered" evidence="2">
    <location>
        <begin position="1126"/>
        <end position="1172"/>
    </location>
</feature>
<sequence>MQITSTCLTLVLATIPFGLFSVEAFGPPKASTQRACAAGSCTNHGPANMEFVNHQRKNGSFHFHLEAQAGEGEGEKDEEVKEKPTKNALDNVDAIAAEAEAAIKAANEALEIVKKTDDSKLIDADAIVAKDGDVADAIRKLAKGEIEAKEVTETLENKKNELEEEKRREQQQLEEEKRREQQQLEVERTKQEAERKKQESAAKKMKTKELSKDALVSAVGAAGFGAITGAALDVYLAFSDNLVVEVALPPLVLGATIGAAGFGLGLQDNDVGATVRKVFGGAVTSAAGSVSNSVNNAIQSTVDGVKAAPGKVQQAVAKKVDETNEGISKKFKETSDGIAAIPGKVNVAVSTAAEKTAGEIKAAPGKVKDAASAAAEKTASEIEAAASKAAKEIKATPGRVAQSTKEAVAKTVSEVEETIEKTVSDVEKKIEKTIDDTVALPKKALDEISSSVSKILPEANEKIPSVSQPKPPEIKLQTLQEVPTPPITIVKSPKSVPKPPKSVSKLPKMVSKLPKMVSKPPKMVPKPPEMPPPPSMLKDAKKKRSAPKSKKENDGFVFGEVGLKNLMGNIQKEKDTSISDDAQAKKAVAKENQEQKAIAMQKAKDEKEAQRREELERKEAQRQEALALKREQEARKREEAQRREAVNKEAQLAAAIKKKEAAEERQAALEQREIAAQERRATQAAAVEEKRKLAEERKAELAKIAEQKRAVASKSQAQSQLDKAKPGATISLGFLGFGLGQDQATPKPGSGAPKGLPTISTWRRNQDGSISGVISGSRAFPDGDSITTSIIIDGNPPDNSVVATVSGTRYYLEGKAGGGAGLFNLGSPKPAAVPKKKSPPKVTQQRAVDQRKAAEQRKRDLEEKRQAAVEAAAAKKRELEAKKQAQLQAREAQKRDLEAKKQAQLKAAEAKKKELEAKRQAQFESRKAAQTLASSKRGASISLGAQDQAKKAAEAVSQAKPGATISLGFFGFGQKDESPASAAPSGVPSLSQWVENSDGSITGLILGSKAFRSGESITTSRLSRKNPAAESLVTTVSGSRYFLGKKKGGIAGRTSAASAKNNELAAAQKARAEAAAAKKAQLASAQKARVEAAATKKADIAAAKKSQAQKADKVISEASPRSTISLGFLNFGGDTNSSGQPPKPASKAPPGVPTMSRWRQNRDGSISGVISGSKSYRAGESITTSPINGKAADGTIVQTDSGSKYYLAPKNSPAAAKAEEAISNAKSGATISLGFFNFGGKSNNEKDSTPGKEAAPKIVSKAPRGIPIVSKWRQNRNGSITGFVSGAAGYGEGESITTSPITIDAADGAIVTTTSGSRYYLEPKAAAKTGGGGLFGSGKTPAPAKKASVQKSDPAAARKAAAEKMKAEMEAAKQAREDAVAARKAELENAQKARAEAAATKKAELAAAQKARANAAAAKKSEMAAAAAAAKRQARAKKVEQVVSDASPRSTISLGFLNFGGNSDSSSKGGQAPKLTVKAPPGVPTMSRWRQNRDGSITGVISGSKSYRPGESVTTSPINGKAADGTVVQTSSGSKYYLAPKNAKAPAAKPATPAVRQTFSLRKPAAAPAKKAASKPLFSFGGGGASVGNKKDSKTPSGVPKLVNWRKNRDSSVTGFISGSPSFPEGDRITTSPITTGTIEAGQVVKTGSGSRYFLV</sequence>
<dbReference type="EMBL" id="HBIO01011642">
    <property type="protein sequence ID" value="CAE0464219.1"/>
    <property type="molecule type" value="Transcribed_RNA"/>
</dbReference>
<feature type="compositionally biased region" description="Basic and acidic residues" evidence="2">
    <location>
        <begin position="848"/>
        <end position="883"/>
    </location>
</feature>
<dbReference type="PANTHER" id="PTHR45615:SF66">
    <property type="entry name" value="CARD DOMAIN-CONTAINING PROTEIN"/>
    <property type="match status" value="1"/>
</dbReference>
<feature type="signal peptide" evidence="3">
    <location>
        <begin position="1"/>
        <end position="24"/>
    </location>
</feature>
<feature type="compositionally biased region" description="Low complexity" evidence="2">
    <location>
        <begin position="490"/>
        <end position="521"/>
    </location>
</feature>
<protein>
    <submittedName>
        <fullName evidence="4">Uncharacterized protein</fullName>
    </submittedName>
</protein>
<feature type="compositionally biased region" description="Pro residues" evidence="2">
    <location>
        <begin position="522"/>
        <end position="535"/>
    </location>
</feature>
<feature type="compositionally biased region" description="Polar residues" evidence="2">
    <location>
        <begin position="758"/>
        <end position="774"/>
    </location>
</feature>
<feature type="compositionally biased region" description="Basic and acidic residues" evidence="2">
    <location>
        <begin position="891"/>
        <end position="900"/>
    </location>
</feature>
<feature type="compositionally biased region" description="Basic and acidic residues" evidence="2">
    <location>
        <begin position="602"/>
        <end position="647"/>
    </location>
</feature>
<name>A0A7S3V8V1_9STRA</name>
<evidence type="ECO:0000256" key="2">
    <source>
        <dbReference type="SAM" id="MobiDB-lite"/>
    </source>
</evidence>
<feature type="compositionally biased region" description="Basic and acidic residues" evidence="2">
    <location>
        <begin position="572"/>
        <end position="594"/>
    </location>
</feature>
<feature type="region of interest" description="Disordered" evidence="2">
    <location>
        <begin position="485"/>
        <end position="557"/>
    </location>
</feature>
<keyword evidence="3" id="KW-0732">Signal</keyword>
<evidence type="ECO:0000256" key="1">
    <source>
        <dbReference type="SAM" id="Coils"/>
    </source>
</evidence>
<feature type="coiled-coil region" evidence="1">
    <location>
        <begin position="89"/>
        <end position="116"/>
    </location>
</feature>
<feature type="region of interest" description="Disordered" evidence="2">
    <location>
        <begin position="1463"/>
        <end position="1518"/>
    </location>
</feature>
<organism evidence="4">
    <name type="scientific">Chaetoceros debilis</name>
    <dbReference type="NCBI Taxonomy" id="122233"/>
    <lineage>
        <taxon>Eukaryota</taxon>
        <taxon>Sar</taxon>
        <taxon>Stramenopiles</taxon>
        <taxon>Ochrophyta</taxon>
        <taxon>Bacillariophyta</taxon>
        <taxon>Coscinodiscophyceae</taxon>
        <taxon>Chaetocerotophycidae</taxon>
        <taxon>Chaetocerotales</taxon>
        <taxon>Chaetocerotaceae</taxon>
        <taxon>Chaetoceros</taxon>
    </lineage>
</organism>
<feature type="region of interest" description="Disordered" evidence="2">
    <location>
        <begin position="741"/>
        <end position="778"/>
    </location>
</feature>